<dbReference type="PANTHER" id="PTHR16026">
    <property type="entry name" value="CARTILAGE ACIDIC PROTEIN 1"/>
    <property type="match status" value="1"/>
</dbReference>
<evidence type="ECO:0000256" key="2">
    <source>
        <dbReference type="SAM" id="MobiDB-lite"/>
    </source>
</evidence>
<dbReference type="Gene3D" id="2.130.10.130">
    <property type="entry name" value="Integrin alpha, N-terminal"/>
    <property type="match status" value="2"/>
</dbReference>
<dbReference type="InterPro" id="IPR027039">
    <property type="entry name" value="Crtac1"/>
</dbReference>
<dbReference type="SUPFAM" id="SSF69318">
    <property type="entry name" value="Integrin alpha N-terminal domain"/>
    <property type="match status" value="1"/>
</dbReference>
<feature type="region of interest" description="Disordered" evidence="2">
    <location>
        <begin position="468"/>
        <end position="488"/>
    </location>
</feature>
<dbReference type="InterPro" id="IPR011519">
    <property type="entry name" value="UnbV_ASPIC"/>
</dbReference>
<organism evidence="4 5">
    <name type="scientific">Roseiconus lacunae</name>
    <dbReference type="NCBI Taxonomy" id="2605694"/>
    <lineage>
        <taxon>Bacteria</taxon>
        <taxon>Pseudomonadati</taxon>
        <taxon>Planctomycetota</taxon>
        <taxon>Planctomycetia</taxon>
        <taxon>Pirellulales</taxon>
        <taxon>Pirellulaceae</taxon>
        <taxon>Roseiconus</taxon>
    </lineage>
</organism>
<dbReference type="Gene3D" id="1.25.40.10">
    <property type="entry name" value="Tetratricopeptide repeat domain"/>
    <property type="match status" value="1"/>
</dbReference>
<dbReference type="EMBL" id="JASZZN010000020">
    <property type="protein sequence ID" value="MDM4018287.1"/>
    <property type="molecule type" value="Genomic_DNA"/>
</dbReference>
<dbReference type="InterPro" id="IPR013517">
    <property type="entry name" value="FG-GAP"/>
</dbReference>
<keyword evidence="1" id="KW-0732">Signal</keyword>
<protein>
    <submittedName>
        <fullName evidence="4">FG-GAP-like repeat-containing protein</fullName>
    </submittedName>
</protein>
<feature type="domain" description="ASPIC/UnbV" evidence="3">
    <location>
        <begin position="955"/>
        <end position="1021"/>
    </location>
</feature>
<dbReference type="InterPro" id="IPR011990">
    <property type="entry name" value="TPR-like_helical_dom_sf"/>
</dbReference>
<gene>
    <name evidence="4" type="ORF">QTN89_22745</name>
</gene>
<reference evidence="4 5" key="1">
    <citation type="submission" date="2023-06" db="EMBL/GenBank/DDBJ databases">
        <title>Roseiconus lacunae JC819 isolated from Gulf of Mannar region, Tamil Nadu.</title>
        <authorList>
            <person name="Pk S."/>
            <person name="Ch S."/>
            <person name="Ch V.R."/>
        </authorList>
    </citation>
    <scope>NUCLEOTIDE SEQUENCE [LARGE SCALE GENOMIC DNA]</scope>
    <source>
        <strain evidence="4 5">JC819</strain>
    </source>
</reference>
<evidence type="ECO:0000259" key="3">
    <source>
        <dbReference type="Pfam" id="PF07593"/>
    </source>
</evidence>
<evidence type="ECO:0000256" key="1">
    <source>
        <dbReference type="ARBA" id="ARBA00022729"/>
    </source>
</evidence>
<comment type="caution">
    <text evidence="4">The sequence shown here is derived from an EMBL/GenBank/DDBJ whole genome shotgun (WGS) entry which is preliminary data.</text>
</comment>
<accession>A0ABT7PP76</accession>
<name>A0ABT7PP76_9BACT</name>
<sequence length="1033" mass="112789">MNVFKALLILRQRREFVLSLLAIVAFALIPSGCDKNGPDAGGQNQGQTGVGPKYVNPEGSLKIASRNRNWTEAFAAAEYLADQSRADQTGLGELTPEVLVLMARAAHEVGQSDTSTQWLMAACENESYRSATRVRQAMIAMIGVGRFHEGLAMLEAAVKANPDQHETRRWLFDFYIGAEDRVAALKHGRYLVRHRKIDVELLQSISNTERRFLDPTPLAEMMERNPEDKRPLMGGAKQAFDQSRFEETVKTLREITAAHPDYLPAQALLGQSLSAAGRINELRQWAASQPAGIEDYPGYWIALGDWSRANNDQDGALRAFAEAAISQDPDVVQVWTRLATLLAAARNELSDVDDEVVEAVNGRAQMLGRLQQLKDRFTRTGGISRSIVIDLAKTLEQLGRLWEAEAWASIATTLPEDESVDVDGYRMSLVRRLRQETPWQLPSEFPPMSQLAQNRPLPAIESVVSAKSTRIVPSSDDKTDTNLSQHDSPWRLDDEAEQRGLRFWGRTADTLDQPGIMLYQTLGCGGGTIDFDLDGNSDLYLVTAGGTPPASDSKPNELFRNLDGQFVPAGTTSLSNDRGFGQGVAVGDVNEDGFADLLILNYGPNRMLINQGDGTFIDANDRLPQEPNDEWSSSAAIADLDHDGISDIIVVNYCATLDPVTKSCSVDGTEMVRSCSPVMFAAQPDRFLQNDGTGRFVNATEQWEATSNDPGRGLGIVVGDLDGSVGNEVFIANDMTANHYWSSVSQASPSKTEDVSDFALRESAMLRGLGGDDRGIPMGSMGIATADLDRDGDLDLYVTNFSKETNTLHMQTAGGVWQDRTSAAGLVEDTRPLVAFGTEAIDLENDGSLELVVTNGHVDLFSRGSEKAMYDQPAQIFQRGESGRYSNGARDSIGQYFAKTHVGRGLWTIDVNRDGLLDFVVTHQTEPTALIVNQGSSDHDWVRLILKGTRSSRDAIGATVKIKAGETVFTAFRLAGDGYQCSNDPAIHVGLGQLDQTEVEVEIVWPDGTVESYPGIPAGTETVLVQHPEEPVQ</sequence>
<keyword evidence="5" id="KW-1185">Reference proteome</keyword>
<dbReference type="Pfam" id="PF07593">
    <property type="entry name" value="UnbV_ASPIC"/>
    <property type="match status" value="1"/>
</dbReference>
<evidence type="ECO:0000313" key="5">
    <source>
        <dbReference type="Proteomes" id="UP001239462"/>
    </source>
</evidence>
<dbReference type="PANTHER" id="PTHR16026:SF0">
    <property type="entry name" value="CARTILAGE ACIDIC PROTEIN 1"/>
    <property type="match status" value="1"/>
</dbReference>
<dbReference type="InterPro" id="IPR028994">
    <property type="entry name" value="Integrin_alpha_N"/>
</dbReference>
<proteinExistence type="predicted"/>
<dbReference type="Pfam" id="PF13517">
    <property type="entry name" value="FG-GAP_3"/>
    <property type="match status" value="1"/>
</dbReference>
<dbReference type="SUPFAM" id="SSF48452">
    <property type="entry name" value="TPR-like"/>
    <property type="match status" value="1"/>
</dbReference>
<dbReference type="Proteomes" id="UP001239462">
    <property type="component" value="Unassembled WGS sequence"/>
</dbReference>
<dbReference type="RefSeq" id="WP_289166049.1">
    <property type="nucleotide sequence ID" value="NZ_JASZZN010000020.1"/>
</dbReference>
<evidence type="ECO:0000313" key="4">
    <source>
        <dbReference type="EMBL" id="MDM4018287.1"/>
    </source>
</evidence>